<gene>
    <name evidence="10" type="ORF">ESW18_14505</name>
    <name evidence="9" type="ORF">LV84_02859</name>
</gene>
<dbReference type="InterPro" id="IPR001179">
    <property type="entry name" value="PPIase_FKBP_dom"/>
</dbReference>
<keyword evidence="7" id="KW-0732">Signal</keyword>
<protein>
    <recommendedName>
        <fullName evidence="6">Peptidyl-prolyl cis-trans isomerase</fullName>
        <ecNumber evidence="6">5.2.1.8</ecNumber>
    </recommendedName>
</protein>
<dbReference type="Proteomes" id="UP000321927">
    <property type="component" value="Unassembled WGS sequence"/>
</dbReference>
<keyword evidence="3 5" id="KW-0697">Rotamase</keyword>
<dbReference type="PANTHER" id="PTHR43811">
    <property type="entry name" value="FKBP-TYPE PEPTIDYL-PROLYL CIS-TRANS ISOMERASE FKPA"/>
    <property type="match status" value="1"/>
</dbReference>
<evidence type="ECO:0000313" key="12">
    <source>
        <dbReference type="Proteomes" id="UP000321927"/>
    </source>
</evidence>
<evidence type="ECO:0000256" key="2">
    <source>
        <dbReference type="ARBA" id="ARBA00006577"/>
    </source>
</evidence>
<keyword evidence="12" id="KW-1185">Reference proteome</keyword>
<dbReference type="PROSITE" id="PS50059">
    <property type="entry name" value="FKBP_PPIASE"/>
    <property type="match status" value="1"/>
</dbReference>
<dbReference type="EMBL" id="QKZU01000010">
    <property type="protein sequence ID" value="PZX54705.1"/>
    <property type="molecule type" value="Genomic_DNA"/>
</dbReference>
<evidence type="ECO:0000313" key="11">
    <source>
        <dbReference type="Proteomes" id="UP000249115"/>
    </source>
</evidence>
<comment type="similarity">
    <text evidence="2 6">Belongs to the FKBP-type PPIase family.</text>
</comment>
<feature type="domain" description="PPIase FKBP-type" evidence="8">
    <location>
        <begin position="206"/>
        <end position="307"/>
    </location>
</feature>
<dbReference type="EMBL" id="VORV01000009">
    <property type="protein sequence ID" value="TXD77014.1"/>
    <property type="molecule type" value="Genomic_DNA"/>
</dbReference>
<evidence type="ECO:0000256" key="5">
    <source>
        <dbReference type="PROSITE-ProRule" id="PRU00277"/>
    </source>
</evidence>
<evidence type="ECO:0000313" key="10">
    <source>
        <dbReference type="EMBL" id="TXD77014.1"/>
    </source>
</evidence>
<reference evidence="9 11" key="1">
    <citation type="submission" date="2018-06" db="EMBL/GenBank/DDBJ databases">
        <title>Genomic Encyclopedia of Archaeal and Bacterial Type Strains, Phase II (KMG-II): from individual species to whole genera.</title>
        <authorList>
            <person name="Goeker M."/>
        </authorList>
    </citation>
    <scope>NUCLEOTIDE SEQUENCE [LARGE SCALE GENOMIC DNA]</scope>
    <source>
        <strain evidence="9 11">DSM 22686</strain>
    </source>
</reference>
<feature type="chain" id="PRO_5015861599" description="Peptidyl-prolyl cis-trans isomerase" evidence="7">
    <location>
        <begin position="25"/>
        <end position="307"/>
    </location>
</feature>
<dbReference type="AlphaFoldDB" id="A0A2W7RUX4"/>
<dbReference type="Pfam" id="PF00254">
    <property type="entry name" value="FKBP_C"/>
    <property type="match status" value="1"/>
</dbReference>
<comment type="catalytic activity">
    <reaction evidence="1 5 6">
        <text>[protein]-peptidylproline (omega=180) = [protein]-peptidylproline (omega=0)</text>
        <dbReference type="Rhea" id="RHEA:16237"/>
        <dbReference type="Rhea" id="RHEA-COMP:10747"/>
        <dbReference type="Rhea" id="RHEA-COMP:10748"/>
        <dbReference type="ChEBI" id="CHEBI:83833"/>
        <dbReference type="ChEBI" id="CHEBI:83834"/>
        <dbReference type="EC" id="5.2.1.8"/>
    </reaction>
</comment>
<evidence type="ECO:0000259" key="8">
    <source>
        <dbReference type="PROSITE" id="PS50059"/>
    </source>
</evidence>
<keyword evidence="4 5" id="KW-0413">Isomerase</keyword>
<reference evidence="10 12" key="2">
    <citation type="submission" date="2019-08" db="EMBL/GenBank/DDBJ databases">
        <title>Genome of Algoriphagus ratkowskyi IC026.</title>
        <authorList>
            <person name="Bowman J.P."/>
        </authorList>
    </citation>
    <scope>NUCLEOTIDE SEQUENCE [LARGE SCALE GENOMIC DNA]</scope>
    <source>
        <strain evidence="10 12">IC026</strain>
    </source>
</reference>
<dbReference type="PROSITE" id="PS51257">
    <property type="entry name" value="PROKAR_LIPOPROTEIN"/>
    <property type="match status" value="1"/>
</dbReference>
<dbReference type="Gene3D" id="3.10.50.40">
    <property type="match status" value="1"/>
</dbReference>
<dbReference type="RefSeq" id="WP_086502018.1">
    <property type="nucleotide sequence ID" value="NZ_MSSV01000012.1"/>
</dbReference>
<dbReference type="OrthoDB" id="9814548at2"/>
<dbReference type="GO" id="GO:0003755">
    <property type="term" value="F:peptidyl-prolyl cis-trans isomerase activity"/>
    <property type="evidence" value="ECO:0007669"/>
    <property type="project" value="UniProtKB-UniRule"/>
</dbReference>
<dbReference type="PANTHER" id="PTHR43811:SF19">
    <property type="entry name" value="39 KDA FK506-BINDING NUCLEAR PROTEIN"/>
    <property type="match status" value="1"/>
</dbReference>
<name>A0A2W7RUX4_9BACT</name>
<dbReference type="SUPFAM" id="SSF54534">
    <property type="entry name" value="FKBP-like"/>
    <property type="match status" value="2"/>
</dbReference>
<accession>A0A2W7RUX4</accession>
<evidence type="ECO:0000256" key="1">
    <source>
        <dbReference type="ARBA" id="ARBA00000971"/>
    </source>
</evidence>
<organism evidence="9 11">
    <name type="scientific">Algoriphagus ratkowskyi</name>
    <dbReference type="NCBI Taxonomy" id="57028"/>
    <lineage>
        <taxon>Bacteria</taxon>
        <taxon>Pseudomonadati</taxon>
        <taxon>Bacteroidota</taxon>
        <taxon>Cytophagia</taxon>
        <taxon>Cytophagales</taxon>
        <taxon>Cyclobacteriaceae</taxon>
        <taxon>Algoriphagus</taxon>
    </lineage>
</organism>
<evidence type="ECO:0000313" key="9">
    <source>
        <dbReference type="EMBL" id="PZX54705.1"/>
    </source>
</evidence>
<comment type="caution">
    <text evidence="9">The sequence shown here is derived from an EMBL/GenBank/DDBJ whole genome shotgun (WGS) entry which is preliminary data.</text>
</comment>
<evidence type="ECO:0000256" key="3">
    <source>
        <dbReference type="ARBA" id="ARBA00023110"/>
    </source>
</evidence>
<feature type="signal peptide" evidence="7">
    <location>
        <begin position="1"/>
        <end position="24"/>
    </location>
</feature>
<evidence type="ECO:0000256" key="7">
    <source>
        <dbReference type="SAM" id="SignalP"/>
    </source>
</evidence>
<evidence type="ECO:0000256" key="6">
    <source>
        <dbReference type="RuleBase" id="RU003915"/>
    </source>
</evidence>
<dbReference type="InterPro" id="IPR046357">
    <property type="entry name" value="PPIase_dom_sf"/>
</dbReference>
<evidence type="ECO:0000256" key="4">
    <source>
        <dbReference type="ARBA" id="ARBA00023235"/>
    </source>
</evidence>
<dbReference type="EC" id="5.2.1.8" evidence="6"/>
<dbReference type="Proteomes" id="UP000249115">
    <property type="component" value="Unassembled WGS sequence"/>
</dbReference>
<sequence>MKNSKSLLAILALLVGAITLTSCKKTKVTDVDGIEYTYVKEGNEKAPNGEFLLYNFEVLTESDSVLISTSDNPYPGYMQANDSMPVKNGMDEIFLNLRKGDSIAFESTAKIIFGDNLPPFLKEEDVIKVRLGAFEIMNEEAIQAYFDKVMAAEEVKRSERAVEILAEEDKTIQEYIKEKGLDAKKTESGLYYVIEEEGTGEPVTPGTTMHVNYAGYLLNGSLFDTSIEAVARANNAFTEGRPYEPLPVSVGMGQVIPGWDEGLLLLKKGSKGKFIIPSPLGYGENAMGDKIPANSVLVFDVDVADVQ</sequence>
<proteinExistence type="inferred from homology"/>